<evidence type="ECO:0000313" key="2">
    <source>
        <dbReference type="Proteomes" id="UP001595444"/>
    </source>
</evidence>
<dbReference type="PANTHER" id="PTHR35802">
    <property type="entry name" value="PROTEASE SYNTHASE AND SPORULATION PROTEIN PAI 2"/>
    <property type="match status" value="1"/>
</dbReference>
<reference evidence="2" key="1">
    <citation type="journal article" date="2019" name="Int. J. Syst. Evol. Microbiol.">
        <title>The Global Catalogue of Microorganisms (GCM) 10K type strain sequencing project: providing services to taxonomists for standard genome sequencing and annotation.</title>
        <authorList>
            <consortium name="The Broad Institute Genomics Platform"/>
            <consortium name="The Broad Institute Genome Sequencing Center for Infectious Disease"/>
            <person name="Wu L."/>
            <person name="Ma J."/>
        </authorList>
    </citation>
    <scope>NUCLEOTIDE SEQUENCE [LARGE SCALE GENOMIC DNA]</scope>
    <source>
        <strain evidence="2">KCTC 62164</strain>
    </source>
</reference>
<proteinExistence type="predicted"/>
<sequence>MYAPSPFYSEDPKIAKTLVDMIVMGTLVTAEISLQGSPLPFMIDIDNTGNGRLISHMDKRNPLWKDLESGKEVLVIFWGPNAYISPALYTTTPRVPTWVYATVHIKGTPRLIKDAEGVDKIVTDLCNYMEKPDSGWSIEQVSGYKSRILNGIVGFEIDIAATMSQVRLAQQNDQPDIEALYKGLASGSSGDRQVAELMKKMSIVETTL</sequence>
<keyword evidence="2" id="KW-1185">Reference proteome</keyword>
<gene>
    <name evidence="1" type="ORF">ACFOKA_01145</name>
</gene>
<dbReference type="PANTHER" id="PTHR35802:SF1">
    <property type="entry name" value="PROTEASE SYNTHASE AND SPORULATION PROTEIN PAI 2"/>
    <property type="match status" value="1"/>
</dbReference>
<dbReference type="RefSeq" id="WP_194214882.1">
    <property type="nucleotide sequence ID" value="NZ_CP061205.1"/>
</dbReference>
<accession>A0ABV7D1M3</accession>
<dbReference type="InterPro" id="IPR012349">
    <property type="entry name" value="Split_barrel_FMN-bd"/>
</dbReference>
<comment type="caution">
    <text evidence="1">The sequence shown here is derived from an EMBL/GenBank/DDBJ whole genome shotgun (WGS) entry which is preliminary data.</text>
</comment>
<dbReference type="EMBL" id="JBHRSL010000001">
    <property type="protein sequence ID" value="MFC3050502.1"/>
    <property type="molecule type" value="Genomic_DNA"/>
</dbReference>
<name>A0ABV7D1M3_9PROT</name>
<protein>
    <submittedName>
        <fullName evidence="1">FMN-binding negative transcriptional regulator</fullName>
    </submittedName>
</protein>
<dbReference type="PIRSF" id="PIRSF010372">
    <property type="entry name" value="PaiB"/>
    <property type="match status" value="1"/>
</dbReference>
<evidence type="ECO:0000313" key="1">
    <source>
        <dbReference type="EMBL" id="MFC3050502.1"/>
    </source>
</evidence>
<dbReference type="Pfam" id="PF04299">
    <property type="entry name" value="FMN_bind_2"/>
    <property type="match status" value="1"/>
</dbReference>
<dbReference type="Gene3D" id="2.30.110.10">
    <property type="entry name" value="Electron Transport, Fmn-binding Protein, Chain A"/>
    <property type="match status" value="1"/>
</dbReference>
<dbReference type="InterPro" id="IPR007396">
    <property type="entry name" value="TR_PAI2-type"/>
</dbReference>
<dbReference type="SUPFAM" id="SSF50475">
    <property type="entry name" value="FMN-binding split barrel"/>
    <property type="match status" value="1"/>
</dbReference>
<organism evidence="1 2">
    <name type="scientific">Kordiimonas pumila</name>
    <dbReference type="NCBI Taxonomy" id="2161677"/>
    <lineage>
        <taxon>Bacteria</taxon>
        <taxon>Pseudomonadati</taxon>
        <taxon>Pseudomonadota</taxon>
        <taxon>Alphaproteobacteria</taxon>
        <taxon>Kordiimonadales</taxon>
        <taxon>Kordiimonadaceae</taxon>
        <taxon>Kordiimonas</taxon>
    </lineage>
</organism>
<dbReference type="Proteomes" id="UP001595444">
    <property type="component" value="Unassembled WGS sequence"/>
</dbReference>